<proteinExistence type="predicted"/>
<dbReference type="AlphaFoldDB" id="A0AAV1R010"/>
<evidence type="ECO:0000313" key="1">
    <source>
        <dbReference type="EMBL" id="CAK7325611.1"/>
    </source>
</evidence>
<dbReference type="Proteomes" id="UP001314170">
    <property type="component" value="Unassembled WGS sequence"/>
</dbReference>
<accession>A0AAV1R010</accession>
<sequence>MEIPMRYDVTRSNPPTFDILSESVRVFEPWHGVIRNNVLSTDMENDIIEQVTSTKRILGIYGYDDLASIRGNRLSVQRNSRRWQGPTYHVKKGCPNRILQDKGMVIYKSPLIPSPPIIFHLPRGTAALISTS</sequence>
<dbReference type="EMBL" id="CAWUPB010000850">
    <property type="protein sequence ID" value="CAK7325611.1"/>
    <property type="molecule type" value="Genomic_DNA"/>
</dbReference>
<gene>
    <name evidence="1" type="ORF">DCAF_LOCUS3292</name>
</gene>
<reference evidence="1 2" key="1">
    <citation type="submission" date="2024-01" db="EMBL/GenBank/DDBJ databases">
        <authorList>
            <person name="Waweru B."/>
        </authorList>
    </citation>
    <scope>NUCLEOTIDE SEQUENCE [LARGE SCALE GENOMIC DNA]</scope>
</reference>
<evidence type="ECO:0000313" key="2">
    <source>
        <dbReference type="Proteomes" id="UP001314170"/>
    </source>
</evidence>
<name>A0AAV1R010_9ROSI</name>
<organism evidence="1 2">
    <name type="scientific">Dovyalis caffra</name>
    <dbReference type="NCBI Taxonomy" id="77055"/>
    <lineage>
        <taxon>Eukaryota</taxon>
        <taxon>Viridiplantae</taxon>
        <taxon>Streptophyta</taxon>
        <taxon>Embryophyta</taxon>
        <taxon>Tracheophyta</taxon>
        <taxon>Spermatophyta</taxon>
        <taxon>Magnoliopsida</taxon>
        <taxon>eudicotyledons</taxon>
        <taxon>Gunneridae</taxon>
        <taxon>Pentapetalae</taxon>
        <taxon>rosids</taxon>
        <taxon>fabids</taxon>
        <taxon>Malpighiales</taxon>
        <taxon>Salicaceae</taxon>
        <taxon>Flacourtieae</taxon>
        <taxon>Dovyalis</taxon>
    </lineage>
</organism>
<keyword evidence="2" id="KW-1185">Reference proteome</keyword>
<comment type="caution">
    <text evidence="1">The sequence shown here is derived from an EMBL/GenBank/DDBJ whole genome shotgun (WGS) entry which is preliminary data.</text>
</comment>
<protein>
    <submittedName>
        <fullName evidence="1">Uncharacterized protein</fullName>
    </submittedName>
</protein>